<accession>A0A1H0JP92</accession>
<gene>
    <name evidence="1" type="ORF">SAMN05660330_00263</name>
</gene>
<organism evidence="1 2">
    <name type="scientific">Desulforhopalus singaporensis</name>
    <dbReference type="NCBI Taxonomy" id="91360"/>
    <lineage>
        <taxon>Bacteria</taxon>
        <taxon>Pseudomonadati</taxon>
        <taxon>Thermodesulfobacteriota</taxon>
        <taxon>Desulfobulbia</taxon>
        <taxon>Desulfobulbales</taxon>
        <taxon>Desulfocapsaceae</taxon>
        <taxon>Desulforhopalus</taxon>
    </lineage>
</organism>
<protein>
    <submittedName>
        <fullName evidence="1">Uncharacterized protein</fullName>
    </submittedName>
</protein>
<name>A0A1H0JP92_9BACT</name>
<keyword evidence="2" id="KW-1185">Reference proteome</keyword>
<sequence length="122" mass="13560">MEEPMNLPWAPEAIHLLQHHVFTVADPDLFPPSSRLTVLRISRADPFAPKASFWAVANDKDVPPGLTGAAVDAQGAGNLERRSAQVLLQPMNRPRLSQDKTHCRPISKRWGMELPGVDYIKT</sequence>
<evidence type="ECO:0000313" key="2">
    <source>
        <dbReference type="Proteomes" id="UP000199073"/>
    </source>
</evidence>
<dbReference type="AlphaFoldDB" id="A0A1H0JP92"/>
<proteinExistence type="predicted"/>
<dbReference type="EMBL" id="FNJI01000002">
    <property type="protein sequence ID" value="SDO45332.1"/>
    <property type="molecule type" value="Genomic_DNA"/>
</dbReference>
<reference evidence="1 2" key="1">
    <citation type="submission" date="2016-10" db="EMBL/GenBank/DDBJ databases">
        <authorList>
            <person name="de Groot N.N."/>
        </authorList>
    </citation>
    <scope>NUCLEOTIDE SEQUENCE [LARGE SCALE GENOMIC DNA]</scope>
    <source>
        <strain evidence="1 2">DSM 12130</strain>
    </source>
</reference>
<dbReference type="Proteomes" id="UP000199073">
    <property type="component" value="Unassembled WGS sequence"/>
</dbReference>
<evidence type="ECO:0000313" key="1">
    <source>
        <dbReference type="EMBL" id="SDO45332.1"/>
    </source>
</evidence>